<keyword evidence="6" id="KW-0812">Transmembrane</keyword>
<evidence type="ECO:0000256" key="9">
    <source>
        <dbReference type="ARBA" id="ARBA00023136"/>
    </source>
</evidence>
<dbReference type="InterPro" id="IPR038430">
    <property type="entry name" value="NDAH_ubi_oxred_su3_sf"/>
</dbReference>
<keyword evidence="7" id="KW-1278">Translocase</keyword>
<dbReference type="AlphaFoldDB" id="A0A830C1U3"/>
<proteinExistence type="inferred from homology"/>
<dbReference type="Proteomes" id="UP000653305">
    <property type="component" value="Unassembled WGS sequence"/>
</dbReference>
<accession>A0A830C1U3</accession>
<evidence type="ECO:0000256" key="2">
    <source>
        <dbReference type="ARBA" id="ARBA00004370"/>
    </source>
</evidence>
<keyword evidence="13" id="KW-1185">Reference proteome</keyword>
<sequence length="112" mass="13051">MDTVLYPVISSLVSLIPLDLPFPFFSNSSTYPEKFSAYECGFDPSGDARSRFDIRFYLVLILFIIPDPEAYSFQGKGQSYRFVQDFPYELELQFFDDSIFLSWAKQRILSLK</sequence>
<comment type="function">
    <text evidence="1">Core subunit of the mitochondrial membrane respiratory chain NADH dehydrogenase (Complex I) that is believed to belong to the minimal assembly required for catalysis. Complex I functions in the transfer of electrons from NADH to the respiratory chain. The immediate electron acceptor for the enzyme is believed to be ubiquinone.</text>
</comment>
<evidence type="ECO:0000256" key="3">
    <source>
        <dbReference type="ARBA" id="ARBA00008472"/>
    </source>
</evidence>
<keyword evidence="9" id="KW-0472">Membrane</keyword>
<reference evidence="12" key="1">
    <citation type="submission" date="2020-07" db="EMBL/GenBank/DDBJ databases">
        <title>Ethylene signaling mediates host invasion by parasitic plants.</title>
        <authorList>
            <person name="Yoshida S."/>
        </authorList>
    </citation>
    <scope>NUCLEOTIDE SEQUENCE</scope>
    <source>
        <strain evidence="12">Okayama</strain>
    </source>
</reference>
<dbReference type="Pfam" id="PF00507">
    <property type="entry name" value="Oxidored_q4"/>
    <property type="match status" value="1"/>
</dbReference>
<comment type="subcellular location">
    <subcellularLocation>
        <location evidence="2">Membrane</location>
    </subcellularLocation>
</comment>
<name>A0A830C1U3_9LAMI</name>
<dbReference type="GO" id="GO:0008137">
    <property type="term" value="F:NADH dehydrogenase (ubiquinone) activity"/>
    <property type="evidence" value="ECO:0007669"/>
    <property type="project" value="UniProtKB-EC"/>
</dbReference>
<dbReference type="PANTHER" id="PTHR11058">
    <property type="entry name" value="NADH-UBIQUINONE OXIDOREDUCTASE CHAIN 3"/>
    <property type="match status" value="1"/>
</dbReference>
<evidence type="ECO:0000256" key="5">
    <source>
        <dbReference type="ARBA" id="ARBA00022448"/>
    </source>
</evidence>
<comment type="catalytic activity">
    <reaction evidence="11">
        <text>a ubiquinone + NADH + 5 H(+)(in) = a ubiquinol + NAD(+) + 4 H(+)(out)</text>
        <dbReference type="Rhea" id="RHEA:29091"/>
        <dbReference type="Rhea" id="RHEA-COMP:9565"/>
        <dbReference type="Rhea" id="RHEA-COMP:9566"/>
        <dbReference type="ChEBI" id="CHEBI:15378"/>
        <dbReference type="ChEBI" id="CHEBI:16389"/>
        <dbReference type="ChEBI" id="CHEBI:17976"/>
        <dbReference type="ChEBI" id="CHEBI:57540"/>
        <dbReference type="ChEBI" id="CHEBI:57945"/>
        <dbReference type="EC" id="7.1.1.2"/>
    </reaction>
</comment>
<evidence type="ECO:0000313" key="12">
    <source>
        <dbReference type="EMBL" id="GFP94577.1"/>
    </source>
</evidence>
<evidence type="ECO:0000313" key="13">
    <source>
        <dbReference type="Proteomes" id="UP000653305"/>
    </source>
</evidence>
<evidence type="ECO:0000256" key="11">
    <source>
        <dbReference type="ARBA" id="ARBA00049551"/>
    </source>
</evidence>
<dbReference type="GO" id="GO:0030964">
    <property type="term" value="C:NADH dehydrogenase complex"/>
    <property type="evidence" value="ECO:0007669"/>
    <property type="project" value="TreeGrafter"/>
</dbReference>
<evidence type="ECO:0000256" key="7">
    <source>
        <dbReference type="ARBA" id="ARBA00022967"/>
    </source>
</evidence>
<dbReference type="OrthoDB" id="643204at2759"/>
<keyword evidence="12" id="KW-0830">Ubiquinone</keyword>
<evidence type="ECO:0000256" key="8">
    <source>
        <dbReference type="ARBA" id="ARBA00022989"/>
    </source>
</evidence>
<dbReference type="PANTHER" id="PTHR11058:SF9">
    <property type="entry name" value="NADH-UBIQUINONE OXIDOREDUCTASE CHAIN 3"/>
    <property type="match status" value="1"/>
</dbReference>
<gene>
    <name evidence="12" type="ORF">PHJA_001602100</name>
</gene>
<comment type="similarity">
    <text evidence="3">Belongs to the complex I subunit 3 family.</text>
</comment>
<organism evidence="12 13">
    <name type="scientific">Phtheirospermum japonicum</name>
    <dbReference type="NCBI Taxonomy" id="374723"/>
    <lineage>
        <taxon>Eukaryota</taxon>
        <taxon>Viridiplantae</taxon>
        <taxon>Streptophyta</taxon>
        <taxon>Embryophyta</taxon>
        <taxon>Tracheophyta</taxon>
        <taxon>Spermatophyta</taxon>
        <taxon>Magnoliopsida</taxon>
        <taxon>eudicotyledons</taxon>
        <taxon>Gunneridae</taxon>
        <taxon>Pentapetalae</taxon>
        <taxon>asterids</taxon>
        <taxon>lamiids</taxon>
        <taxon>Lamiales</taxon>
        <taxon>Orobanchaceae</taxon>
        <taxon>Orobanchaceae incertae sedis</taxon>
        <taxon>Phtheirospermum</taxon>
    </lineage>
</organism>
<dbReference type="EMBL" id="BMAC01000357">
    <property type="protein sequence ID" value="GFP94577.1"/>
    <property type="molecule type" value="Genomic_DNA"/>
</dbReference>
<evidence type="ECO:0000256" key="4">
    <source>
        <dbReference type="ARBA" id="ARBA00021007"/>
    </source>
</evidence>
<keyword evidence="5" id="KW-0813">Transport</keyword>
<evidence type="ECO:0000256" key="6">
    <source>
        <dbReference type="ARBA" id="ARBA00022692"/>
    </source>
</evidence>
<dbReference type="InterPro" id="IPR000440">
    <property type="entry name" value="NADH_UbQ/plastoQ_OxRdtase_su3"/>
</dbReference>
<protein>
    <recommendedName>
        <fullName evidence="4">NADH-ubiquinone oxidoreductase chain 3</fullName>
    </recommendedName>
    <alternativeName>
        <fullName evidence="10">NADH dehydrogenase subunit 3</fullName>
    </alternativeName>
</protein>
<dbReference type="Gene3D" id="1.20.58.1610">
    <property type="entry name" value="NADH:ubiquinone/plastoquinone oxidoreductase, chain 3"/>
    <property type="match status" value="1"/>
</dbReference>
<evidence type="ECO:0000256" key="1">
    <source>
        <dbReference type="ARBA" id="ARBA00003257"/>
    </source>
</evidence>
<comment type="caution">
    <text evidence="12">The sequence shown here is derived from an EMBL/GenBank/DDBJ whole genome shotgun (WGS) entry which is preliminary data.</text>
</comment>
<evidence type="ECO:0000256" key="10">
    <source>
        <dbReference type="ARBA" id="ARBA00031029"/>
    </source>
</evidence>
<keyword evidence="8" id="KW-1133">Transmembrane helix</keyword>